<dbReference type="CDD" id="cd00059">
    <property type="entry name" value="FH_FOX"/>
    <property type="match status" value="1"/>
</dbReference>
<sequence length="657" mass="72218">MDANSSYGRPRTRLSVEQSARRPPNPPVSYSRQDSGSNSRPVDSEDDSDVDQLAPQSSSRFDVSNDRTRPTGEPPSQRGSRSSRRESNNPRNDRDGPYTPRTARGETPSNQHPSDNGRATDEYRGHSEAASRSPHPQLENSANRRLAFSLAPDESNGRYPAYDSRSRRIGLDHVRANGEPPEPERQQGQGDTMAYYRPKTQKYPTVTAEVPHVMEMSLNSPVPFLPVPMSSTLQHTFHVSGGMMGRNQQNGQAVDMPPKKKKQGGIPVTDYAATDDIPDATEDVRRLLGFGPRVPVHLDSLEDVPEGEKPPYSYPALIQLAIIGSERKRLTLQGIYTAIEERFPFFRTFPESAWQSTIRHTLSLKSCFRSVDRPITEPGKGNYWVVDYSFGDGNKRTRKRNPRPKKADRDKRMVVARREEEEESTTDDDDDEEEEYDEPLASRFYNDDPNIDPQLRNQGRFTGDGRHRSGAGSSSRSKGKRAHSPGGPSQGQHASKAPRGGHTSMYYDSGPPDSPSPSPPSSQLVLGSSIAQSASRATFGQPSFPTSANARLAPTWAQYGSAAPLPYTGPTVSSARDQPGSSRSGSAAALSSNQAHQIRNAAIVRPTPRTGVEVFDDPEGLPTARRVGITTSSGRTSRPPAAWNASTVRPAKRRTHE</sequence>
<comment type="caution">
    <text evidence="5">The sequence shown here is derived from an EMBL/GenBank/DDBJ whole genome shotgun (WGS) entry which is preliminary data.</text>
</comment>
<feature type="compositionally biased region" description="Acidic residues" evidence="3">
    <location>
        <begin position="420"/>
        <end position="438"/>
    </location>
</feature>
<reference evidence="5" key="1">
    <citation type="submission" date="2022-07" db="EMBL/GenBank/DDBJ databases">
        <title>Genome Sequence of Physisporinus lineatus.</title>
        <authorList>
            <person name="Buettner E."/>
        </authorList>
    </citation>
    <scope>NUCLEOTIDE SEQUENCE</scope>
    <source>
        <strain evidence="5">VT162</strain>
    </source>
</reference>
<organism evidence="5 6">
    <name type="scientific">Meripilus lineatus</name>
    <dbReference type="NCBI Taxonomy" id="2056292"/>
    <lineage>
        <taxon>Eukaryota</taxon>
        <taxon>Fungi</taxon>
        <taxon>Dikarya</taxon>
        <taxon>Basidiomycota</taxon>
        <taxon>Agaricomycotina</taxon>
        <taxon>Agaricomycetes</taxon>
        <taxon>Polyporales</taxon>
        <taxon>Meripilaceae</taxon>
        <taxon>Meripilus</taxon>
    </lineage>
</organism>
<gene>
    <name evidence="5" type="ORF">NLI96_g1105</name>
</gene>
<dbReference type="SUPFAM" id="SSF46785">
    <property type="entry name" value="Winged helix' DNA-binding domain"/>
    <property type="match status" value="1"/>
</dbReference>
<feature type="domain" description="Fork-head" evidence="4">
    <location>
        <begin position="309"/>
        <end position="400"/>
    </location>
</feature>
<dbReference type="GO" id="GO:0000978">
    <property type="term" value="F:RNA polymerase II cis-regulatory region sequence-specific DNA binding"/>
    <property type="evidence" value="ECO:0007669"/>
    <property type="project" value="TreeGrafter"/>
</dbReference>
<proteinExistence type="predicted"/>
<dbReference type="PANTHER" id="PTHR11829:SF343">
    <property type="entry name" value="FORK-HEAD DOMAIN-CONTAINING PROTEIN"/>
    <property type="match status" value="1"/>
</dbReference>
<feature type="compositionally biased region" description="Basic and acidic residues" evidence="3">
    <location>
        <begin position="83"/>
        <end position="96"/>
    </location>
</feature>
<name>A0AAD5VBE2_9APHY</name>
<feature type="compositionally biased region" description="Low complexity" evidence="3">
    <location>
        <begin position="580"/>
        <end position="592"/>
    </location>
</feature>
<evidence type="ECO:0000256" key="2">
    <source>
        <dbReference type="PROSITE-ProRule" id="PRU00089"/>
    </source>
</evidence>
<feature type="compositionally biased region" description="Polar residues" evidence="3">
    <location>
        <begin position="523"/>
        <end position="548"/>
    </location>
</feature>
<dbReference type="EMBL" id="JANAWD010000021">
    <property type="protein sequence ID" value="KAJ3490846.1"/>
    <property type="molecule type" value="Genomic_DNA"/>
</dbReference>
<feature type="compositionally biased region" description="Basic and acidic residues" evidence="3">
    <location>
        <begin position="405"/>
        <end position="419"/>
    </location>
</feature>
<evidence type="ECO:0000313" key="5">
    <source>
        <dbReference type="EMBL" id="KAJ3490846.1"/>
    </source>
</evidence>
<protein>
    <recommendedName>
        <fullName evidence="4">Fork-head domain-containing protein</fullName>
    </recommendedName>
</protein>
<keyword evidence="2" id="KW-0539">Nucleus</keyword>
<dbReference type="Gene3D" id="1.10.10.10">
    <property type="entry name" value="Winged helix-like DNA-binding domain superfamily/Winged helix DNA-binding domain"/>
    <property type="match status" value="1"/>
</dbReference>
<dbReference type="PRINTS" id="PR00053">
    <property type="entry name" value="FORKHEAD"/>
</dbReference>
<feature type="compositionally biased region" description="Polar residues" evidence="3">
    <location>
        <begin position="28"/>
        <end position="41"/>
    </location>
</feature>
<keyword evidence="1 2" id="KW-0238">DNA-binding</keyword>
<dbReference type="PANTHER" id="PTHR11829">
    <property type="entry name" value="FORKHEAD BOX PROTEIN"/>
    <property type="match status" value="1"/>
</dbReference>
<dbReference type="Proteomes" id="UP001212997">
    <property type="component" value="Unassembled WGS sequence"/>
</dbReference>
<dbReference type="InterPro" id="IPR036390">
    <property type="entry name" value="WH_DNA-bd_sf"/>
</dbReference>
<dbReference type="GO" id="GO:0005634">
    <property type="term" value="C:nucleus"/>
    <property type="evidence" value="ECO:0007669"/>
    <property type="project" value="UniProtKB-SubCell"/>
</dbReference>
<dbReference type="InterPro" id="IPR050211">
    <property type="entry name" value="FOX_domain-containing"/>
</dbReference>
<dbReference type="GO" id="GO:0000981">
    <property type="term" value="F:DNA-binding transcription factor activity, RNA polymerase II-specific"/>
    <property type="evidence" value="ECO:0007669"/>
    <property type="project" value="TreeGrafter"/>
</dbReference>
<dbReference type="InterPro" id="IPR001766">
    <property type="entry name" value="Fork_head_dom"/>
</dbReference>
<accession>A0AAD5VBE2</accession>
<dbReference type="PROSITE" id="PS50039">
    <property type="entry name" value="FORK_HEAD_3"/>
    <property type="match status" value="1"/>
</dbReference>
<evidence type="ECO:0000256" key="1">
    <source>
        <dbReference type="ARBA" id="ARBA00023125"/>
    </source>
</evidence>
<evidence type="ECO:0000313" key="6">
    <source>
        <dbReference type="Proteomes" id="UP001212997"/>
    </source>
</evidence>
<comment type="subcellular location">
    <subcellularLocation>
        <location evidence="2">Nucleus</location>
    </subcellularLocation>
</comment>
<dbReference type="AlphaFoldDB" id="A0AAD5VBE2"/>
<feature type="region of interest" description="Disordered" evidence="3">
    <location>
        <begin position="560"/>
        <end position="657"/>
    </location>
</feature>
<dbReference type="SMART" id="SM00339">
    <property type="entry name" value="FH"/>
    <property type="match status" value="1"/>
</dbReference>
<dbReference type="InterPro" id="IPR018122">
    <property type="entry name" value="TF_fork_head_CS_1"/>
</dbReference>
<keyword evidence="6" id="KW-1185">Reference proteome</keyword>
<feature type="DNA-binding region" description="Fork-head" evidence="2">
    <location>
        <begin position="309"/>
        <end position="400"/>
    </location>
</feature>
<feature type="region of interest" description="Disordered" evidence="3">
    <location>
        <begin position="1"/>
        <end position="167"/>
    </location>
</feature>
<feature type="region of interest" description="Disordered" evidence="3">
    <location>
        <begin position="394"/>
        <end position="548"/>
    </location>
</feature>
<dbReference type="PROSITE" id="PS00657">
    <property type="entry name" value="FORK_HEAD_1"/>
    <property type="match status" value="1"/>
</dbReference>
<evidence type="ECO:0000259" key="4">
    <source>
        <dbReference type="PROSITE" id="PS50039"/>
    </source>
</evidence>
<feature type="compositionally biased region" description="Basic and acidic residues" evidence="3">
    <location>
        <begin position="118"/>
        <end position="129"/>
    </location>
</feature>
<dbReference type="Pfam" id="PF00250">
    <property type="entry name" value="Forkhead"/>
    <property type="match status" value="1"/>
</dbReference>
<evidence type="ECO:0000256" key="3">
    <source>
        <dbReference type="SAM" id="MobiDB-lite"/>
    </source>
</evidence>
<dbReference type="InterPro" id="IPR036388">
    <property type="entry name" value="WH-like_DNA-bd_sf"/>
</dbReference>